<proteinExistence type="predicted"/>
<name>A0A6J6N4Y3_9ZZZZ</name>
<dbReference type="EMBL" id="CAEZXM010000025">
    <property type="protein sequence ID" value="CAB4681216.1"/>
    <property type="molecule type" value="Genomic_DNA"/>
</dbReference>
<gene>
    <name evidence="1" type="ORF">UFOPK2366_00224</name>
</gene>
<protein>
    <submittedName>
        <fullName evidence="1">Unannotated protein</fullName>
    </submittedName>
</protein>
<sequence length="154" mass="16267">MITTGICSSKEVLKEVGDDAVGWVFAGVNESVDSPQRTIMRKILAPMLGVPEEEVDINGLGLGALGYMTAMSLADYSNKMVSEGTPMTAKALYNYLGTSKDLKLFGGAAPMECGALATYSSVCSYIFPFAEYVAGGKVIDLKGFEAVSSKDLLP</sequence>
<accession>A0A6J6N4Y3</accession>
<organism evidence="1">
    <name type="scientific">freshwater metagenome</name>
    <dbReference type="NCBI Taxonomy" id="449393"/>
    <lineage>
        <taxon>unclassified sequences</taxon>
        <taxon>metagenomes</taxon>
        <taxon>ecological metagenomes</taxon>
    </lineage>
</organism>
<dbReference type="AlphaFoldDB" id="A0A6J6N4Y3"/>
<evidence type="ECO:0000313" key="1">
    <source>
        <dbReference type="EMBL" id="CAB4681216.1"/>
    </source>
</evidence>
<reference evidence="1" key="1">
    <citation type="submission" date="2020-05" db="EMBL/GenBank/DDBJ databases">
        <authorList>
            <person name="Chiriac C."/>
            <person name="Salcher M."/>
            <person name="Ghai R."/>
            <person name="Kavagutti S V."/>
        </authorList>
    </citation>
    <scope>NUCLEOTIDE SEQUENCE</scope>
</reference>